<keyword evidence="8 11" id="KW-1133">Transmembrane helix</keyword>
<comment type="caution">
    <text evidence="14">The sequence shown here is derived from an EMBL/GenBank/DDBJ whole genome shotgun (WGS) entry which is preliminary data.</text>
</comment>
<dbReference type="SUPFAM" id="SSF56601">
    <property type="entry name" value="beta-lactamase/transpeptidase-like"/>
    <property type="match status" value="1"/>
</dbReference>
<feature type="domain" description="Penicillin-binding protein transpeptidase" evidence="12">
    <location>
        <begin position="358"/>
        <end position="692"/>
    </location>
</feature>
<feature type="domain" description="Penicillin-binding protein dimerisation" evidence="13">
    <location>
        <begin position="68"/>
        <end position="310"/>
    </location>
</feature>
<gene>
    <name evidence="14" type="ORF">QWY15_06005</name>
</gene>
<evidence type="ECO:0000256" key="2">
    <source>
        <dbReference type="ARBA" id="ARBA00004236"/>
    </source>
</evidence>
<keyword evidence="10" id="KW-0961">Cell wall biogenesis/degradation</keyword>
<evidence type="ECO:0000259" key="12">
    <source>
        <dbReference type="Pfam" id="PF00905"/>
    </source>
</evidence>
<keyword evidence="6" id="KW-0133">Cell shape</keyword>
<organism evidence="14 15">
    <name type="scientific">Planococcus liqunii</name>
    <dbReference type="NCBI Taxonomy" id="3058394"/>
    <lineage>
        <taxon>Bacteria</taxon>
        <taxon>Bacillati</taxon>
        <taxon>Bacillota</taxon>
        <taxon>Bacilli</taxon>
        <taxon>Bacillales</taxon>
        <taxon>Caryophanaceae</taxon>
        <taxon>Planococcus</taxon>
    </lineage>
</organism>
<evidence type="ECO:0000313" key="15">
    <source>
        <dbReference type="Proteomes" id="UP001172054"/>
    </source>
</evidence>
<dbReference type="Gene3D" id="3.40.710.10">
    <property type="entry name" value="DD-peptidase/beta-lactamase superfamily"/>
    <property type="match status" value="1"/>
</dbReference>
<evidence type="ECO:0000259" key="13">
    <source>
        <dbReference type="Pfam" id="PF03717"/>
    </source>
</evidence>
<keyword evidence="9 11" id="KW-0472">Membrane</keyword>
<evidence type="ECO:0000256" key="3">
    <source>
        <dbReference type="ARBA" id="ARBA00007171"/>
    </source>
</evidence>
<name>A0ABT8MPM5_9BACL</name>
<dbReference type="PANTHER" id="PTHR30627:SF2">
    <property type="entry name" value="PEPTIDOGLYCAN D,D-TRANSPEPTIDASE MRDA"/>
    <property type="match status" value="1"/>
</dbReference>
<accession>A0ABT8MPM5</accession>
<keyword evidence="5 11" id="KW-0812">Transmembrane</keyword>
<dbReference type="EMBL" id="JAUJWW010000002">
    <property type="protein sequence ID" value="MDN7226848.1"/>
    <property type="molecule type" value="Genomic_DNA"/>
</dbReference>
<evidence type="ECO:0000256" key="4">
    <source>
        <dbReference type="ARBA" id="ARBA00022475"/>
    </source>
</evidence>
<dbReference type="InterPro" id="IPR001460">
    <property type="entry name" value="PCN-bd_Tpept"/>
</dbReference>
<dbReference type="Pfam" id="PF03717">
    <property type="entry name" value="PBP_dimer"/>
    <property type="match status" value="1"/>
</dbReference>
<evidence type="ECO:0000256" key="8">
    <source>
        <dbReference type="ARBA" id="ARBA00022989"/>
    </source>
</evidence>
<dbReference type="Proteomes" id="UP001172054">
    <property type="component" value="Unassembled WGS sequence"/>
</dbReference>
<dbReference type="Pfam" id="PF00905">
    <property type="entry name" value="Transpeptidase"/>
    <property type="match status" value="1"/>
</dbReference>
<evidence type="ECO:0000256" key="9">
    <source>
        <dbReference type="ARBA" id="ARBA00023136"/>
    </source>
</evidence>
<keyword evidence="4" id="KW-1003">Cell membrane</keyword>
<evidence type="ECO:0000256" key="10">
    <source>
        <dbReference type="ARBA" id="ARBA00023316"/>
    </source>
</evidence>
<proteinExistence type="inferred from homology"/>
<dbReference type="InterPro" id="IPR005311">
    <property type="entry name" value="PBP_dimer"/>
</dbReference>
<protein>
    <submittedName>
        <fullName evidence="14">Penicillin-binding protein 2</fullName>
    </submittedName>
</protein>
<evidence type="ECO:0000313" key="14">
    <source>
        <dbReference type="EMBL" id="MDN7226848.1"/>
    </source>
</evidence>
<reference evidence="14 15" key="1">
    <citation type="submission" date="2023-06" db="EMBL/GenBank/DDBJ databases">
        <title>Novel species in genus Planococcus.</title>
        <authorList>
            <person name="Ning S."/>
        </authorList>
    </citation>
    <scope>NUCLEOTIDE SEQUENCE [LARGE SCALE GENOMIC DNA]</scope>
    <source>
        <strain evidence="14 15">N064</strain>
    </source>
</reference>
<comment type="subcellular location">
    <subcellularLocation>
        <location evidence="2">Cell membrane</location>
    </subcellularLocation>
    <subcellularLocation>
        <location evidence="1">Membrane</location>
        <topology evidence="1">Single-pass membrane protein</topology>
    </subcellularLocation>
</comment>
<evidence type="ECO:0000256" key="5">
    <source>
        <dbReference type="ARBA" id="ARBA00022692"/>
    </source>
</evidence>
<dbReference type="InterPro" id="IPR012338">
    <property type="entry name" value="Beta-lactam/transpept-like"/>
</dbReference>
<evidence type="ECO:0000256" key="7">
    <source>
        <dbReference type="ARBA" id="ARBA00022984"/>
    </source>
</evidence>
<dbReference type="Gene3D" id="3.90.1310.10">
    <property type="entry name" value="Penicillin-binding protein 2a (Domain 2)"/>
    <property type="match status" value="1"/>
</dbReference>
<evidence type="ECO:0000256" key="11">
    <source>
        <dbReference type="SAM" id="Phobius"/>
    </source>
</evidence>
<keyword evidence="7" id="KW-0573">Peptidoglycan synthesis</keyword>
<dbReference type="Gene3D" id="1.10.10.1230">
    <property type="entry name" value="Penicillin-binding protein, N-terminal non-catalytic domain, head sub-domain"/>
    <property type="match status" value="1"/>
</dbReference>
<dbReference type="RefSeq" id="WP_301725748.1">
    <property type="nucleotide sequence ID" value="NZ_JAUJWW010000002.1"/>
</dbReference>
<dbReference type="PANTHER" id="PTHR30627">
    <property type="entry name" value="PEPTIDOGLYCAN D,D-TRANSPEPTIDASE"/>
    <property type="match status" value="1"/>
</dbReference>
<dbReference type="SUPFAM" id="SSF56519">
    <property type="entry name" value="Penicillin binding protein dimerisation domain"/>
    <property type="match status" value="1"/>
</dbReference>
<comment type="similarity">
    <text evidence="3">Belongs to the transpeptidase family.</text>
</comment>
<evidence type="ECO:0000256" key="1">
    <source>
        <dbReference type="ARBA" id="ARBA00004167"/>
    </source>
</evidence>
<sequence>MNTPQKRRVSLARAKLKSHTVFRMNVLFFSIFLLFSVLILRLGYLQIVKGEDFTRALARTEEVPVNTSVPRGRIFDSEGRVQVDNNPVNAITYTKMQTTKREEMLTVASELAKLIQKETDRVTLRDKQDFYILLHGEEAAAKVTDKEKQAIENENIQEKEKQRKLDALIREKITEKELNSLTAEELEILAIYREMTSGYALSPQIIKNEGVTDEEFARVSERLTDPKLKGINTVTDWKRVKSTELTILGSTTTPDQGIPASKLDYYLARDYSRNDRVGTSFLEEQYEEVLQGQKSVVKNITDGRGRVVDTVPVDEGKPGKDLVLTIDSEIQSAMEKIVEDKLLALKRGPNSQLVKDAYLVMMNPRNGEIISLVGKRLGEDRDGKTVVNDYAFGAFTASHEMGSTVKGATLLTGYSQDAVELNEVMIDEPLKFASSTQKNSIFNTRLFNRIPMSDLQAIERSSNVYMFKIALRIAGATYQYNRGLRVPVESFTTMRKSYAQFGLGVKTGIDLPNEATGYAGGSANGYSLLDMAIGQYDTYTPLQLAQYISTIANNGYRMQPHLVKEIRQPSIDGRNLGPIETTVEPKVLNRINNTQEEINQVKEGMRRVYTGAQGSARAYFQDAPYTAAGKTGTAEVQFYEKDHPLNGESSINIAHIGFAPFENPEIAYAVVIPYVTTDYKNVPKANNEIARAAADKYFELTKSRVNDSTSEILPPYTATEVEEAAGQ</sequence>
<feature type="transmembrane region" description="Helical" evidence="11">
    <location>
        <begin position="21"/>
        <end position="44"/>
    </location>
</feature>
<dbReference type="InterPro" id="IPR050515">
    <property type="entry name" value="Beta-lactam/transpept"/>
</dbReference>
<dbReference type="InterPro" id="IPR036138">
    <property type="entry name" value="PBP_dimer_sf"/>
</dbReference>
<evidence type="ECO:0000256" key="6">
    <source>
        <dbReference type="ARBA" id="ARBA00022960"/>
    </source>
</evidence>
<keyword evidence="15" id="KW-1185">Reference proteome</keyword>